<dbReference type="AlphaFoldDB" id="A0A3E2HIM4"/>
<dbReference type="GO" id="GO:0016787">
    <property type="term" value="F:hydrolase activity"/>
    <property type="evidence" value="ECO:0007669"/>
    <property type="project" value="UniProtKB-KW"/>
</dbReference>
<dbReference type="Pfam" id="PF00561">
    <property type="entry name" value="Abhydrolase_1"/>
    <property type="match status" value="1"/>
</dbReference>
<protein>
    <recommendedName>
        <fullName evidence="7">Peptidase S33 tripeptidyl aminopeptidase-like C-terminal domain-containing protein</fullName>
    </recommendedName>
</protein>
<dbReference type="InterPro" id="IPR013595">
    <property type="entry name" value="Pept_S33_TAP-like_C"/>
</dbReference>
<dbReference type="OrthoDB" id="425534at2759"/>
<dbReference type="STRING" id="5539.A0A3E2HIM4"/>
<name>A0A3E2HIM4_SCYLI</name>
<dbReference type="OMA" id="PRENEVC"/>
<evidence type="ECO:0000259" key="3">
    <source>
        <dbReference type="Pfam" id="PF00561"/>
    </source>
</evidence>
<keyword evidence="2" id="KW-0378">Hydrolase</keyword>
<comment type="similarity">
    <text evidence="1">Belongs to the peptidase S33 family.</text>
</comment>
<organism evidence="5 6">
    <name type="scientific">Scytalidium lignicola</name>
    <name type="common">Hyphomycete</name>
    <dbReference type="NCBI Taxonomy" id="5539"/>
    <lineage>
        <taxon>Eukaryota</taxon>
        <taxon>Fungi</taxon>
        <taxon>Dikarya</taxon>
        <taxon>Ascomycota</taxon>
        <taxon>Pezizomycotina</taxon>
        <taxon>Leotiomycetes</taxon>
        <taxon>Leotiomycetes incertae sedis</taxon>
        <taxon>Scytalidium</taxon>
    </lineage>
</organism>
<evidence type="ECO:0000256" key="2">
    <source>
        <dbReference type="ARBA" id="ARBA00022801"/>
    </source>
</evidence>
<keyword evidence="6" id="KW-1185">Reference proteome</keyword>
<sequence length="550" mass="58206">MLDVPLDYNNLQGARASVPLIKLSAFSNQTYAGMILTNPGGPGDSGIDSVLSYGSLMQSVVGGSYDIVAFDPRGLGYSIPGANCSSTPDATSPFRRRSEYLEGPDNAQSSWDSAFSGAVSLGKECKAAIGGPDQAGSHMSTSTNVRDMISIVDAFALTSDGQKAPNASQVNFWGFSYGTFIGQTLASIFPSRIGRVVLDGVMDPDDYVSGLGLKSLQFTDEAFATFFTSCHIAGPEKCSYYTGNSAADILNRFERTFNALDAPRAEAQNATNATIVETALEFVKQIGFLSTYYPISLYPILSDALVSFETALVNLTADALEQIVGQIQEALPTTKNTPILIAPYTEWYPAVACTDTNGSSYGLMYEDLEPYIRTLENQSTIGGDSWASNRVLCTGWEIKSDDRFAGPFGGDTKNPILFVSNTLDPATPIYNGRKSASLFPSSRLLTIEGVGHTTISSLNLCAFKNIGQYFKTGLLPRENEVCAAEPGAFNVTLQGLLGNGTVNATTTGAGGGNGTPTVTTIPVATGGAEFVGRSWELLTTGVMVAILVSV</sequence>
<dbReference type="SUPFAM" id="SSF53474">
    <property type="entry name" value="alpha/beta-Hydrolases"/>
    <property type="match status" value="1"/>
</dbReference>
<evidence type="ECO:0000256" key="1">
    <source>
        <dbReference type="ARBA" id="ARBA00010088"/>
    </source>
</evidence>
<feature type="non-terminal residue" evidence="5">
    <location>
        <position position="1"/>
    </location>
</feature>
<dbReference type="InterPro" id="IPR000073">
    <property type="entry name" value="AB_hydrolase_1"/>
</dbReference>
<reference evidence="5 6" key="1">
    <citation type="submission" date="2018-05" db="EMBL/GenBank/DDBJ databases">
        <title>Draft genome sequence of Scytalidium lignicola DSM 105466, a ubiquitous saprotrophic fungus.</title>
        <authorList>
            <person name="Buettner E."/>
            <person name="Gebauer A.M."/>
            <person name="Hofrichter M."/>
            <person name="Liers C."/>
            <person name="Kellner H."/>
        </authorList>
    </citation>
    <scope>NUCLEOTIDE SEQUENCE [LARGE SCALE GENOMIC DNA]</scope>
    <source>
        <strain evidence="5 6">DSM 105466</strain>
    </source>
</reference>
<dbReference type="Pfam" id="PF08386">
    <property type="entry name" value="Abhydrolase_4"/>
    <property type="match status" value="1"/>
</dbReference>
<dbReference type="InterPro" id="IPR029058">
    <property type="entry name" value="AB_hydrolase_fold"/>
</dbReference>
<accession>A0A3E2HIM4</accession>
<evidence type="ECO:0000313" key="5">
    <source>
        <dbReference type="EMBL" id="RFU33012.1"/>
    </source>
</evidence>
<gene>
    <name evidence="5" type="ORF">B7463_g3343</name>
</gene>
<feature type="non-terminal residue" evidence="5">
    <location>
        <position position="550"/>
    </location>
</feature>
<dbReference type="Proteomes" id="UP000258309">
    <property type="component" value="Unassembled WGS sequence"/>
</dbReference>
<dbReference type="Gene3D" id="3.40.50.1820">
    <property type="entry name" value="alpha/beta hydrolase"/>
    <property type="match status" value="1"/>
</dbReference>
<dbReference type="PANTHER" id="PTHR43248">
    <property type="entry name" value="2-SUCCINYL-6-HYDROXY-2,4-CYCLOHEXADIENE-1-CARBOXYLATE SYNTHASE"/>
    <property type="match status" value="1"/>
</dbReference>
<evidence type="ECO:0008006" key="7">
    <source>
        <dbReference type="Google" id="ProtNLM"/>
    </source>
</evidence>
<feature type="domain" description="AB hydrolase-1" evidence="3">
    <location>
        <begin position="35"/>
        <end position="203"/>
    </location>
</feature>
<dbReference type="InterPro" id="IPR051601">
    <property type="entry name" value="Serine_prot/Carboxylest_S33"/>
</dbReference>
<feature type="domain" description="Peptidase S33 tripeptidyl aminopeptidase-like C-terminal" evidence="4">
    <location>
        <begin position="383"/>
        <end position="482"/>
    </location>
</feature>
<dbReference type="EMBL" id="NCSJ02000043">
    <property type="protein sequence ID" value="RFU33012.1"/>
    <property type="molecule type" value="Genomic_DNA"/>
</dbReference>
<dbReference type="PANTHER" id="PTHR43248:SF25">
    <property type="entry name" value="AB HYDROLASE-1 DOMAIN-CONTAINING PROTEIN-RELATED"/>
    <property type="match status" value="1"/>
</dbReference>
<evidence type="ECO:0000259" key="4">
    <source>
        <dbReference type="Pfam" id="PF08386"/>
    </source>
</evidence>
<proteinExistence type="inferred from homology"/>
<comment type="caution">
    <text evidence="5">The sequence shown here is derived from an EMBL/GenBank/DDBJ whole genome shotgun (WGS) entry which is preliminary data.</text>
</comment>
<evidence type="ECO:0000313" key="6">
    <source>
        <dbReference type="Proteomes" id="UP000258309"/>
    </source>
</evidence>